<reference evidence="1" key="1">
    <citation type="submission" date="2019-08" db="EMBL/GenBank/DDBJ databases">
        <authorList>
            <person name="Kucharzyk K."/>
            <person name="Murdoch R.W."/>
            <person name="Higgins S."/>
            <person name="Loffler F."/>
        </authorList>
    </citation>
    <scope>NUCLEOTIDE SEQUENCE</scope>
</reference>
<accession>A0A644Z063</accession>
<proteinExistence type="predicted"/>
<sequence>MDHVDDVRPAVVHRYLQDGELEDVRLLGHAFRQLVVEAVELEAHRRDSLAVHSPDEGSELLGVVPENKTASHEKLAAAHPVVRIGSLKD</sequence>
<gene>
    <name evidence="1" type="ORF">SDC9_80510</name>
</gene>
<dbReference type="AlphaFoldDB" id="A0A644Z063"/>
<organism evidence="1">
    <name type="scientific">bioreactor metagenome</name>
    <dbReference type="NCBI Taxonomy" id="1076179"/>
    <lineage>
        <taxon>unclassified sequences</taxon>
        <taxon>metagenomes</taxon>
        <taxon>ecological metagenomes</taxon>
    </lineage>
</organism>
<protein>
    <submittedName>
        <fullName evidence="1">Uncharacterized protein</fullName>
    </submittedName>
</protein>
<name>A0A644Z063_9ZZZZ</name>
<evidence type="ECO:0000313" key="1">
    <source>
        <dbReference type="EMBL" id="MPM33929.1"/>
    </source>
</evidence>
<dbReference type="EMBL" id="VSSQ01006810">
    <property type="protein sequence ID" value="MPM33929.1"/>
    <property type="molecule type" value="Genomic_DNA"/>
</dbReference>
<comment type="caution">
    <text evidence="1">The sequence shown here is derived from an EMBL/GenBank/DDBJ whole genome shotgun (WGS) entry which is preliminary data.</text>
</comment>